<comment type="caution">
    <text evidence="1">The sequence shown here is derived from an EMBL/GenBank/DDBJ whole genome shotgun (WGS) entry which is preliminary data.</text>
</comment>
<protein>
    <recommendedName>
        <fullName evidence="2">HTH cro/C1-type domain-containing protein</fullName>
    </recommendedName>
</protein>
<gene>
    <name evidence="1" type="ORF">LCGC14_1797600</name>
</gene>
<proteinExistence type="predicted"/>
<dbReference type="EMBL" id="LAZR01017268">
    <property type="protein sequence ID" value="KKM01124.1"/>
    <property type="molecule type" value="Genomic_DNA"/>
</dbReference>
<sequence length="74" mass="8630">MRLDKWRQTQKSRTGTFRHMTQKDLSNLLTQCGLPVCKQTIYNWEAGLSFPTRKYLDALKGLTDNEVTANDFTF</sequence>
<dbReference type="InterPro" id="IPR001387">
    <property type="entry name" value="Cro/C1-type_HTH"/>
</dbReference>
<organism evidence="1">
    <name type="scientific">marine sediment metagenome</name>
    <dbReference type="NCBI Taxonomy" id="412755"/>
    <lineage>
        <taxon>unclassified sequences</taxon>
        <taxon>metagenomes</taxon>
        <taxon>ecological metagenomes</taxon>
    </lineage>
</organism>
<evidence type="ECO:0000313" key="1">
    <source>
        <dbReference type="EMBL" id="KKM01124.1"/>
    </source>
</evidence>
<dbReference type="AlphaFoldDB" id="A0A0F9GQN8"/>
<accession>A0A0F9GQN8</accession>
<reference evidence="1" key="1">
    <citation type="journal article" date="2015" name="Nature">
        <title>Complex archaea that bridge the gap between prokaryotes and eukaryotes.</title>
        <authorList>
            <person name="Spang A."/>
            <person name="Saw J.H."/>
            <person name="Jorgensen S.L."/>
            <person name="Zaremba-Niedzwiedzka K."/>
            <person name="Martijn J."/>
            <person name="Lind A.E."/>
            <person name="van Eijk R."/>
            <person name="Schleper C."/>
            <person name="Guy L."/>
            <person name="Ettema T.J."/>
        </authorList>
    </citation>
    <scope>NUCLEOTIDE SEQUENCE</scope>
</reference>
<evidence type="ECO:0008006" key="2">
    <source>
        <dbReference type="Google" id="ProtNLM"/>
    </source>
</evidence>
<name>A0A0F9GQN8_9ZZZZ</name>
<dbReference type="CDD" id="cd00093">
    <property type="entry name" value="HTH_XRE"/>
    <property type="match status" value="1"/>
</dbReference>